<dbReference type="SMART" id="SM00360">
    <property type="entry name" value="RRM"/>
    <property type="match status" value="2"/>
</dbReference>
<dbReference type="FunFam" id="3.30.70.330:FF:000025">
    <property type="entry name" value="RNA-binding protein Musashi homolog 2 isoform X1"/>
    <property type="match status" value="1"/>
</dbReference>
<evidence type="ECO:0000313" key="7">
    <source>
        <dbReference type="Proteomes" id="UP000703661"/>
    </source>
</evidence>
<feature type="compositionally biased region" description="Low complexity" evidence="4">
    <location>
        <begin position="123"/>
        <end position="140"/>
    </location>
</feature>
<comment type="caution">
    <text evidence="6">The sequence shown here is derived from an EMBL/GenBank/DDBJ whole genome shotgun (WGS) entry which is preliminary data.</text>
</comment>
<feature type="compositionally biased region" description="Gly residues" evidence="4">
    <location>
        <begin position="592"/>
        <end position="631"/>
    </location>
</feature>
<dbReference type="Gene3D" id="3.30.70.330">
    <property type="match status" value="2"/>
</dbReference>
<dbReference type="CDD" id="cd12577">
    <property type="entry name" value="RRM1_Hrp1p"/>
    <property type="match status" value="1"/>
</dbReference>
<dbReference type="Pfam" id="PF00076">
    <property type="entry name" value="RRM_1"/>
    <property type="match status" value="2"/>
</dbReference>
<feature type="compositionally biased region" description="Gly residues" evidence="4">
    <location>
        <begin position="569"/>
        <end position="582"/>
    </location>
</feature>
<dbReference type="GO" id="GO:0006417">
    <property type="term" value="P:regulation of translation"/>
    <property type="evidence" value="ECO:0007669"/>
    <property type="project" value="TreeGrafter"/>
</dbReference>
<organism evidence="6 7">
    <name type="scientific">Entomortierella chlamydospora</name>
    <dbReference type="NCBI Taxonomy" id="101097"/>
    <lineage>
        <taxon>Eukaryota</taxon>
        <taxon>Fungi</taxon>
        <taxon>Fungi incertae sedis</taxon>
        <taxon>Mucoromycota</taxon>
        <taxon>Mortierellomycotina</taxon>
        <taxon>Mortierellomycetes</taxon>
        <taxon>Mortierellales</taxon>
        <taxon>Mortierellaceae</taxon>
        <taxon>Entomortierella</taxon>
    </lineage>
</organism>
<feature type="region of interest" description="Disordered" evidence="4">
    <location>
        <begin position="159"/>
        <end position="183"/>
    </location>
</feature>
<dbReference type="PROSITE" id="PS50102">
    <property type="entry name" value="RRM"/>
    <property type="match status" value="2"/>
</dbReference>
<feature type="compositionally biased region" description="Low complexity" evidence="4">
    <location>
        <begin position="159"/>
        <end position="170"/>
    </location>
</feature>
<feature type="compositionally biased region" description="Low complexity" evidence="4">
    <location>
        <begin position="533"/>
        <end position="553"/>
    </location>
</feature>
<dbReference type="InterPro" id="IPR035979">
    <property type="entry name" value="RBD_domain_sf"/>
</dbReference>
<dbReference type="AlphaFoldDB" id="A0A9P6MSW3"/>
<dbReference type="PANTHER" id="PTHR48032">
    <property type="entry name" value="RNA-BINDING PROTEIN MUSASHI HOMOLOG RBP6"/>
    <property type="match status" value="1"/>
</dbReference>
<dbReference type="Proteomes" id="UP000703661">
    <property type="component" value="Unassembled WGS sequence"/>
</dbReference>
<accession>A0A9P6MSW3</accession>
<keyword evidence="7" id="KW-1185">Reference proteome</keyword>
<evidence type="ECO:0000256" key="1">
    <source>
        <dbReference type="ARBA" id="ARBA00022737"/>
    </source>
</evidence>
<reference evidence="6" key="1">
    <citation type="journal article" date="2020" name="Fungal Divers.">
        <title>Resolving the Mortierellaceae phylogeny through synthesis of multi-gene phylogenetics and phylogenomics.</title>
        <authorList>
            <person name="Vandepol N."/>
            <person name="Liber J."/>
            <person name="Desiro A."/>
            <person name="Na H."/>
            <person name="Kennedy M."/>
            <person name="Barry K."/>
            <person name="Grigoriev I.V."/>
            <person name="Miller A.N."/>
            <person name="O'Donnell K."/>
            <person name="Stajich J.E."/>
            <person name="Bonito G."/>
        </authorList>
    </citation>
    <scope>NUCLEOTIDE SEQUENCE</scope>
    <source>
        <strain evidence="6">NRRL 2769</strain>
    </source>
</reference>
<sequence>MASKQDDNFDLYDDPYVATGANGGADPYAEDDDDYYHSSHGGDQNRDGGYDDAAGKDEARSRFQGRDAHETGAQTQPEERDVYGHQKSQQNQHRPLGDSQGASDLADEYDPAEPYHHRDTPYQQQQQQQQPPQQQQQQQQLSQYNNQGLNYNTEGAYNQQLRQQQQPQAQSTSSGGREHGKMFIGGLNWETTDESLKNYFSRYGELTDCMVMKDPMTNKSRGFGFLTFLDPKHVDAVLKEDHYLDGKMIDPKRAIPREEQEKTEKIFVGGIAADVTEEEFANYFSQFGHVLDATLMLDRATGRPRGFGFITFESDRGVEAALSRRDLMLHDKAIEVKRAQPKHRADSRGAGAGFNAGGFGGAQGGYGGYGAGQGGYGNNIAGGGRNYGMDSMGAMMGAGGFGAGFGGGAGGADPYQAMGAYAAAAARYGANPAAAAAAAALAQRYRMAAAAAAAAYGGAGGAGAGGAGAGMGSSAGGGGYDPTVALSAFYRQQFGFSGAGTGGNQGGSGGGQGYGSNNGGGYGEQESGGGGQSSQRRYGSQSGSDGASAANYNNGGGSSSYGSNSGFESRGGGGGYGTGRGSSSGPNSGRQAGSGSGSGGPVRGSGGSSGSGSGGGSGSSSSGGHGRGGGSYHPYQR</sequence>
<keyword evidence="1" id="KW-0677">Repeat</keyword>
<dbReference type="InterPro" id="IPR012677">
    <property type="entry name" value="Nucleotide-bd_a/b_plait_sf"/>
</dbReference>
<feature type="domain" description="RRM" evidence="5">
    <location>
        <begin position="264"/>
        <end position="341"/>
    </location>
</feature>
<feature type="compositionally biased region" description="Basic and acidic residues" evidence="4">
    <location>
        <begin position="43"/>
        <end position="70"/>
    </location>
</feature>
<dbReference type="PANTHER" id="PTHR48032:SF6">
    <property type="entry name" value="RNA-BINDING (RRM_RBD_RNP MOTIFS) FAMILY PROTEIN"/>
    <property type="match status" value="1"/>
</dbReference>
<evidence type="ECO:0000256" key="2">
    <source>
        <dbReference type="ARBA" id="ARBA00022884"/>
    </source>
</evidence>
<proteinExistence type="predicted"/>
<feature type="domain" description="RRM" evidence="5">
    <location>
        <begin position="180"/>
        <end position="262"/>
    </location>
</feature>
<feature type="region of interest" description="Disordered" evidence="4">
    <location>
        <begin position="501"/>
        <end position="637"/>
    </location>
</feature>
<protein>
    <recommendedName>
        <fullName evidence="5">RRM domain-containing protein</fullName>
    </recommendedName>
</protein>
<feature type="compositionally biased region" description="Gly residues" evidence="4">
    <location>
        <begin position="501"/>
        <end position="532"/>
    </location>
</feature>
<dbReference type="InterPro" id="IPR034156">
    <property type="entry name" value="Hrp1_RRM1"/>
</dbReference>
<dbReference type="SUPFAM" id="SSF54928">
    <property type="entry name" value="RNA-binding domain, RBD"/>
    <property type="match status" value="2"/>
</dbReference>
<dbReference type="GO" id="GO:0003729">
    <property type="term" value="F:mRNA binding"/>
    <property type="evidence" value="ECO:0007669"/>
    <property type="project" value="TreeGrafter"/>
</dbReference>
<evidence type="ECO:0000256" key="3">
    <source>
        <dbReference type="PROSITE-ProRule" id="PRU00176"/>
    </source>
</evidence>
<keyword evidence="2 3" id="KW-0694">RNA-binding</keyword>
<evidence type="ECO:0000259" key="5">
    <source>
        <dbReference type="PROSITE" id="PS50102"/>
    </source>
</evidence>
<dbReference type="EMBL" id="JAAAID010001015">
    <property type="protein sequence ID" value="KAG0012243.1"/>
    <property type="molecule type" value="Genomic_DNA"/>
</dbReference>
<dbReference type="InterPro" id="IPR000504">
    <property type="entry name" value="RRM_dom"/>
</dbReference>
<evidence type="ECO:0000313" key="6">
    <source>
        <dbReference type="EMBL" id="KAG0012243.1"/>
    </source>
</evidence>
<gene>
    <name evidence="6" type="ORF">BGZ80_000102</name>
</gene>
<feature type="region of interest" description="Disordered" evidence="4">
    <location>
        <begin position="1"/>
        <end position="142"/>
    </location>
</feature>
<name>A0A9P6MSW3_9FUNG</name>
<evidence type="ECO:0000256" key="4">
    <source>
        <dbReference type="SAM" id="MobiDB-lite"/>
    </source>
</evidence>